<name>A0A117MGK2_9EURY</name>
<keyword evidence="2" id="KW-0813">Transport</keyword>
<dbReference type="GO" id="GO:0005524">
    <property type="term" value="F:ATP binding"/>
    <property type="evidence" value="ECO:0007669"/>
    <property type="project" value="UniProtKB-KW"/>
</dbReference>
<protein>
    <submittedName>
        <fullName evidence="6">ABC transporter-related protein</fullName>
    </submittedName>
</protein>
<dbReference type="PROSITE" id="PS50893">
    <property type="entry name" value="ABC_TRANSPORTER_2"/>
    <property type="match status" value="1"/>
</dbReference>
<comment type="similarity">
    <text evidence="1">Belongs to the ABC transporter superfamily.</text>
</comment>
<dbReference type="SUPFAM" id="SSF52540">
    <property type="entry name" value="P-loop containing nucleoside triphosphate hydrolases"/>
    <property type="match status" value="1"/>
</dbReference>
<dbReference type="GO" id="GO:0140359">
    <property type="term" value="F:ABC-type transporter activity"/>
    <property type="evidence" value="ECO:0007669"/>
    <property type="project" value="InterPro"/>
</dbReference>
<dbReference type="Proteomes" id="UP000054598">
    <property type="component" value="Unassembled WGS sequence"/>
</dbReference>
<feature type="domain" description="ABC transporter" evidence="5">
    <location>
        <begin position="55"/>
        <end position="276"/>
    </location>
</feature>
<dbReference type="GO" id="GO:0016020">
    <property type="term" value="C:membrane"/>
    <property type="evidence" value="ECO:0007669"/>
    <property type="project" value="InterPro"/>
</dbReference>
<gene>
    <name evidence="6" type="ORF">XE10_0568</name>
</gene>
<dbReference type="PANTHER" id="PTHR46743:SF2">
    <property type="entry name" value="TEICHOIC ACIDS EXPORT ATP-BINDING PROTEIN TAGH"/>
    <property type="match status" value="1"/>
</dbReference>
<dbReference type="Pfam" id="PF00005">
    <property type="entry name" value="ABC_tran"/>
    <property type="match status" value="1"/>
</dbReference>
<keyword evidence="3" id="KW-0547">Nucleotide-binding</keyword>
<dbReference type="CDD" id="cd03220">
    <property type="entry name" value="ABC_KpsT_Wzt"/>
    <property type="match status" value="1"/>
</dbReference>
<dbReference type="PATRIC" id="fig|2198.3.peg.379"/>
<evidence type="ECO:0000256" key="3">
    <source>
        <dbReference type="ARBA" id="ARBA00022741"/>
    </source>
</evidence>
<dbReference type="InterPro" id="IPR027417">
    <property type="entry name" value="P-loop_NTPase"/>
</dbReference>
<dbReference type="AlphaFoldDB" id="A0A117MGK2"/>
<sequence>MGSIKAMALANRTKGLDRERGGEREGEKVRERAIVVENVSKRFRIPHEKRVTFFDHLIGLAKGGSYSYEEFLALNDVSFSVNKGETFGVIGPNGCGKSTLLKILAGVLYPDTGHVKIDGKIAPFLELGVGFQPDLTALENIRLYGAVMGLTRKQIEGKREEILEFSELKRFENMKLKNFSSGMYVKLAFSTAIQTDPDVLLVDEVLSVGDEAFQKKCAGKIEEIRRAGKTIVFVSHALGTVRDLCERCILLDAGRIIALGDAHGVVDEYMRVMERAE</sequence>
<organism evidence="6 7">
    <name type="scientific">Methanoculleus marisnigri</name>
    <dbReference type="NCBI Taxonomy" id="2198"/>
    <lineage>
        <taxon>Archaea</taxon>
        <taxon>Methanobacteriati</taxon>
        <taxon>Methanobacteriota</taxon>
        <taxon>Stenosarchaea group</taxon>
        <taxon>Methanomicrobia</taxon>
        <taxon>Methanomicrobiales</taxon>
        <taxon>Methanomicrobiaceae</taxon>
        <taxon>Methanoculleus</taxon>
    </lineage>
</organism>
<evidence type="ECO:0000256" key="1">
    <source>
        <dbReference type="ARBA" id="ARBA00005417"/>
    </source>
</evidence>
<evidence type="ECO:0000259" key="5">
    <source>
        <dbReference type="PROSITE" id="PS50893"/>
    </source>
</evidence>
<keyword evidence="4" id="KW-0067">ATP-binding</keyword>
<dbReference type="InterPro" id="IPR003593">
    <property type="entry name" value="AAA+_ATPase"/>
</dbReference>
<evidence type="ECO:0000313" key="6">
    <source>
        <dbReference type="EMBL" id="KUL03003.1"/>
    </source>
</evidence>
<proteinExistence type="inferred from homology"/>
<dbReference type="GO" id="GO:0016887">
    <property type="term" value="F:ATP hydrolysis activity"/>
    <property type="evidence" value="ECO:0007669"/>
    <property type="project" value="InterPro"/>
</dbReference>
<dbReference type="Gene3D" id="3.40.50.300">
    <property type="entry name" value="P-loop containing nucleotide triphosphate hydrolases"/>
    <property type="match status" value="1"/>
</dbReference>
<accession>A0A117MGK2</accession>
<dbReference type="InterPro" id="IPR050683">
    <property type="entry name" value="Bact_Polysacc_Export_ATP-bd"/>
</dbReference>
<comment type="caution">
    <text evidence="6">The sequence shown here is derived from an EMBL/GenBank/DDBJ whole genome shotgun (WGS) entry which is preliminary data.</text>
</comment>
<evidence type="ECO:0000256" key="4">
    <source>
        <dbReference type="ARBA" id="ARBA00022840"/>
    </source>
</evidence>
<evidence type="ECO:0000256" key="2">
    <source>
        <dbReference type="ARBA" id="ARBA00022448"/>
    </source>
</evidence>
<dbReference type="InterPro" id="IPR003439">
    <property type="entry name" value="ABC_transporter-like_ATP-bd"/>
</dbReference>
<dbReference type="SMART" id="SM00382">
    <property type="entry name" value="AAA"/>
    <property type="match status" value="1"/>
</dbReference>
<dbReference type="PANTHER" id="PTHR46743">
    <property type="entry name" value="TEICHOIC ACIDS EXPORT ATP-BINDING PROTEIN TAGH"/>
    <property type="match status" value="1"/>
</dbReference>
<evidence type="ECO:0000313" key="7">
    <source>
        <dbReference type="Proteomes" id="UP000054598"/>
    </source>
</evidence>
<reference evidence="7" key="1">
    <citation type="journal article" date="2015" name="MBio">
        <title>Genome-Resolved Metagenomic Analysis Reveals Roles for Candidate Phyla and Other Microbial Community Members in Biogeochemical Transformations in Oil Reservoirs.</title>
        <authorList>
            <person name="Hu P."/>
            <person name="Tom L."/>
            <person name="Singh A."/>
            <person name="Thomas B.C."/>
            <person name="Baker B.J."/>
            <person name="Piceno Y.M."/>
            <person name="Andersen G.L."/>
            <person name="Banfield J.F."/>
        </authorList>
    </citation>
    <scope>NUCLEOTIDE SEQUENCE [LARGE SCALE GENOMIC DNA]</scope>
</reference>
<dbReference type="EMBL" id="LGHE01000043">
    <property type="protein sequence ID" value="KUL03003.1"/>
    <property type="molecule type" value="Genomic_DNA"/>
</dbReference>
<dbReference type="InterPro" id="IPR015860">
    <property type="entry name" value="ABC_transpr_TagH-like"/>
</dbReference>